<reference evidence="2 3" key="1">
    <citation type="submission" date="2020-09" db="EMBL/GenBank/DDBJ databases">
        <title>Flavimobilis rhizosphaerae sp. nov., isolated from rhizosphere soil of Spartina alterniflora.</title>
        <authorList>
            <person name="Hanqin C."/>
        </authorList>
    </citation>
    <scope>NUCLEOTIDE SEQUENCE [LARGE SCALE GENOMIC DNA]</scope>
    <source>
        <strain evidence="2 3">GY 10621</strain>
    </source>
</reference>
<dbReference type="Gene3D" id="3.30.200.20">
    <property type="entry name" value="Phosphorylase Kinase, domain 1"/>
    <property type="match status" value="1"/>
</dbReference>
<keyword evidence="3" id="KW-1185">Reference proteome</keyword>
<accession>A0ABR9DTQ1</accession>
<dbReference type="InterPro" id="IPR002575">
    <property type="entry name" value="Aminoglycoside_PTrfase"/>
</dbReference>
<organism evidence="2 3">
    <name type="scientific">Flavimobilis rhizosphaerae</name>
    <dbReference type="NCBI Taxonomy" id="2775421"/>
    <lineage>
        <taxon>Bacteria</taxon>
        <taxon>Bacillati</taxon>
        <taxon>Actinomycetota</taxon>
        <taxon>Actinomycetes</taxon>
        <taxon>Micrococcales</taxon>
        <taxon>Jonesiaceae</taxon>
        <taxon>Flavimobilis</taxon>
    </lineage>
</organism>
<dbReference type="Pfam" id="PF01636">
    <property type="entry name" value="APH"/>
    <property type="match status" value="1"/>
</dbReference>
<evidence type="ECO:0000313" key="2">
    <source>
        <dbReference type="EMBL" id="MBD9700304.1"/>
    </source>
</evidence>
<dbReference type="RefSeq" id="WP_192281674.1">
    <property type="nucleotide sequence ID" value="NZ_JACZDF010000008.1"/>
</dbReference>
<comment type="caution">
    <text evidence="2">The sequence shown here is derived from an EMBL/GenBank/DDBJ whole genome shotgun (WGS) entry which is preliminary data.</text>
</comment>
<dbReference type="InterPro" id="IPR051678">
    <property type="entry name" value="AGP_Transferase"/>
</dbReference>
<sequence>MTQAPPADVDVTVDLVRSLLAEQHPDLADLPLTVVAHGWDNVVLRLGDDLAVRVPRRTEAARLVEHELRALPVLAPRLPVPVPRAVRAGRPSAALGYPWVWAVVPWTEGVVVAELERAARAPLAEPLADVLVALHTPAPADAPHNPVRGVPLATRSGAVRERLARLAAPGGYLTTSGLVPTSVDDGRAPVAAIRAALERLWDDSLPAPVHTGPPSWVHGGLHAANLVATPGAAPALAAVVDWGDITAGDPATDLAAAWLVLDAGARQRFWDRLRAGHHPVVEDAAARARARAWALSMATAMAEHAAPGTGYHALATGALAELLGLRAPTGSR</sequence>
<dbReference type="EMBL" id="JACZDF010000008">
    <property type="protein sequence ID" value="MBD9700304.1"/>
    <property type="molecule type" value="Genomic_DNA"/>
</dbReference>
<evidence type="ECO:0000259" key="1">
    <source>
        <dbReference type="Pfam" id="PF01636"/>
    </source>
</evidence>
<proteinExistence type="predicted"/>
<dbReference type="SUPFAM" id="SSF56112">
    <property type="entry name" value="Protein kinase-like (PK-like)"/>
    <property type="match status" value="1"/>
</dbReference>
<dbReference type="CDD" id="cd05155">
    <property type="entry name" value="APH_ChoK_like_1"/>
    <property type="match status" value="1"/>
</dbReference>
<evidence type="ECO:0000313" key="3">
    <source>
        <dbReference type="Proteomes" id="UP000642107"/>
    </source>
</evidence>
<dbReference type="PANTHER" id="PTHR21310:SF42">
    <property type="entry name" value="BIFUNCTIONAL AAC_APH"/>
    <property type="match status" value="1"/>
</dbReference>
<gene>
    <name evidence="2" type="ORF">IGS67_12525</name>
</gene>
<dbReference type="Gene3D" id="3.90.1200.10">
    <property type="match status" value="1"/>
</dbReference>
<protein>
    <submittedName>
        <fullName evidence="2">Aminoglycoside phosphotransferase family protein</fullName>
    </submittedName>
</protein>
<dbReference type="Proteomes" id="UP000642107">
    <property type="component" value="Unassembled WGS sequence"/>
</dbReference>
<dbReference type="InterPro" id="IPR011009">
    <property type="entry name" value="Kinase-like_dom_sf"/>
</dbReference>
<feature type="domain" description="Aminoglycoside phosphotransferase" evidence="1">
    <location>
        <begin position="33"/>
        <end position="289"/>
    </location>
</feature>
<dbReference type="PANTHER" id="PTHR21310">
    <property type="entry name" value="AMINOGLYCOSIDE PHOSPHOTRANSFERASE-RELATED-RELATED"/>
    <property type="match status" value="1"/>
</dbReference>
<name>A0ABR9DTQ1_9MICO</name>